<evidence type="ECO:0000313" key="3">
    <source>
        <dbReference type="EMBL" id="NRF72271.1"/>
    </source>
</evidence>
<sequence>MAVYVDNERIRWRGKLWCHVVADSLEELHAFAARIGLRRSWFQDRASYPHYDVTTDMRERALVAGAVASRKTQMLIAARKLKAEMAGDASQPHVPDVAPQLSSQTLSLF</sequence>
<feature type="domain" description="DUF4031" evidence="2">
    <location>
        <begin position="3"/>
        <end position="77"/>
    </location>
</feature>
<feature type="region of interest" description="Disordered" evidence="1">
    <location>
        <begin position="87"/>
        <end position="109"/>
    </location>
</feature>
<feature type="compositionally biased region" description="Polar residues" evidence="1">
    <location>
        <begin position="100"/>
        <end position="109"/>
    </location>
</feature>
<keyword evidence="4" id="KW-1185">Reference proteome</keyword>
<protein>
    <submittedName>
        <fullName evidence="3">DUF4031 domain-containing protein</fullName>
    </submittedName>
</protein>
<proteinExistence type="predicted"/>
<gene>
    <name evidence="3" type="ORF">HLB44_35330</name>
</gene>
<dbReference type="RefSeq" id="WP_173135184.1">
    <property type="nucleotide sequence ID" value="NZ_JABRWJ010000021.1"/>
</dbReference>
<name>A0ABX2EUD9_9BURK</name>
<comment type="caution">
    <text evidence="3">The sequence shown here is derived from an EMBL/GenBank/DDBJ whole genome shotgun (WGS) entry which is preliminary data.</text>
</comment>
<evidence type="ECO:0000259" key="2">
    <source>
        <dbReference type="Pfam" id="PF13223"/>
    </source>
</evidence>
<evidence type="ECO:0000313" key="4">
    <source>
        <dbReference type="Proteomes" id="UP000737171"/>
    </source>
</evidence>
<reference evidence="3 4" key="1">
    <citation type="submission" date="2020-05" db="EMBL/GenBank/DDBJ databases">
        <title>Aquincola sp. isolate from soil.</title>
        <authorList>
            <person name="Han J."/>
            <person name="Kim D.-U."/>
        </authorList>
    </citation>
    <scope>NUCLEOTIDE SEQUENCE [LARGE SCALE GENOMIC DNA]</scope>
    <source>
        <strain evidence="3 4">S2</strain>
    </source>
</reference>
<organism evidence="3 4">
    <name type="scientific">Pseudaquabacterium terrae</name>
    <dbReference type="NCBI Taxonomy" id="2732868"/>
    <lineage>
        <taxon>Bacteria</taxon>
        <taxon>Pseudomonadati</taxon>
        <taxon>Pseudomonadota</taxon>
        <taxon>Betaproteobacteria</taxon>
        <taxon>Burkholderiales</taxon>
        <taxon>Sphaerotilaceae</taxon>
        <taxon>Pseudaquabacterium</taxon>
    </lineage>
</organism>
<accession>A0ABX2EUD9</accession>
<dbReference type="Proteomes" id="UP000737171">
    <property type="component" value="Unassembled WGS sequence"/>
</dbReference>
<dbReference type="EMBL" id="JABRWJ010000021">
    <property type="protein sequence ID" value="NRF72271.1"/>
    <property type="molecule type" value="Genomic_DNA"/>
</dbReference>
<evidence type="ECO:0000256" key="1">
    <source>
        <dbReference type="SAM" id="MobiDB-lite"/>
    </source>
</evidence>
<dbReference type="Pfam" id="PF13223">
    <property type="entry name" value="DUF4031"/>
    <property type="match status" value="1"/>
</dbReference>
<dbReference type="InterPro" id="IPR025109">
    <property type="entry name" value="DUF4031"/>
</dbReference>